<evidence type="ECO:0000256" key="1">
    <source>
        <dbReference type="SAM" id="Phobius"/>
    </source>
</evidence>
<dbReference type="EMBL" id="CP076448">
    <property type="protein sequence ID" value="QXM25204.1"/>
    <property type="molecule type" value="Genomic_DNA"/>
</dbReference>
<reference evidence="2" key="1">
    <citation type="submission" date="2021-06" db="EMBL/GenBank/DDBJ databases">
        <title>Elioraea tepida, sp. nov., a moderately thermophilic aerobic anoxygenic phototrophic bacterium isolated from an alkaline siliceous hot spring mat community in Yellowstone National Park, WY, USA.</title>
        <authorList>
            <person name="Saini M.K."/>
            <person name="Yoshida S."/>
            <person name="Sebastian A."/>
            <person name="Hirose S."/>
            <person name="Hara E."/>
            <person name="Tamaki H."/>
            <person name="Soulier N.T."/>
            <person name="Albert I."/>
            <person name="Hanada S."/>
            <person name="Bryant D.A."/>
            <person name="Tank M."/>
        </authorList>
    </citation>
    <scope>NUCLEOTIDE SEQUENCE</scope>
    <source>
        <strain evidence="2">MS-P2</strain>
    </source>
</reference>
<feature type="transmembrane region" description="Helical" evidence="1">
    <location>
        <begin position="17"/>
        <end position="36"/>
    </location>
</feature>
<dbReference type="KEGG" id="elio:KO353_02835"/>
<dbReference type="Proteomes" id="UP000694001">
    <property type="component" value="Chromosome"/>
</dbReference>
<dbReference type="RefSeq" id="WP_218286260.1">
    <property type="nucleotide sequence ID" value="NZ_CP076448.1"/>
</dbReference>
<dbReference type="AlphaFoldDB" id="A0A975U421"/>
<sequence length="177" mass="18449">MDTEPTTPSPRPSFPRAPLILAAAAIAITIVGVAVVRSMGVEPSRPAGTPQISRELRFEDTSYGAIRISDAQTGELVREFAPGTGGFVRATLRGLARERKRSAAPGPESPFRLTAWSSGQLTLEDPETGRFVDLGAFGPTQVETFTAILLGPGGSAQRSAAQAVAVHAPFAPGGTPR</sequence>
<evidence type="ECO:0000313" key="3">
    <source>
        <dbReference type="Proteomes" id="UP000694001"/>
    </source>
</evidence>
<dbReference type="NCBIfam" id="TIGR03054">
    <property type="entry name" value="photo_alph_chp1"/>
    <property type="match status" value="1"/>
</dbReference>
<keyword evidence="1" id="KW-0812">Transmembrane</keyword>
<evidence type="ECO:0000313" key="2">
    <source>
        <dbReference type="EMBL" id="QXM25204.1"/>
    </source>
</evidence>
<dbReference type="InterPro" id="IPR017495">
    <property type="entry name" value="PuhC"/>
</dbReference>
<protein>
    <recommendedName>
        <fullName evidence="4">Photosynthetic complex assembly protein</fullName>
    </recommendedName>
</protein>
<keyword evidence="1" id="KW-0472">Membrane</keyword>
<accession>A0A975U421</accession>
<evidence type="ECO:0008006" key="4">
    <source>
        <dbReference type="Google" id="ProtNLM"/>
    </source>
</evidence>
<organism evidence="2 3">
    <name type="scientific">Elioraea tepida</name>
    <dbReference type="NCBI Taxonomy" id="2843330"/>
    <lineage>
        <taxon>Bacteria</taxon>
        <taxon>Pseudomonadati</taxon>
        <taxon>Pseudomonadota</taxon>
        <taxon>Alphaproteobacteria</taxon>
        <taxon>Acetobacterales</taxon>
        <taxon>Elioraeaceae</taxon>
        <taxon>Elioraea</taxon>
    </lineage>
</organism>
<keyword evidence="3" id="KW-1185">Reference proteome</keyword>
<proteinExistence type="predicted"/>
<gene>
    <name evidence="2" type="ORF">KO353_02835</name>
</gene>
<keyword evidence="1" id="KW-1133">Transmembrane helix</keyword>
<name>A0A975U421_9PROT</name>